<evidence type="ECO:0000256" key="2">
    <source>
        <dbReference type="ARBA" id="ARBA00022490"/>
    </source>
</evidence>
<dbReference type="SUPFAM" id="SSF52540">
    <property type="entry name" value="P-loop containing nucleoside triphosphate hydrolases"/>
    <property type="match status" value="1"/>
</dbReference>
<dbReference type="SMART" id="SM01288">
    <property type="entry name" value="FISNA"/>
    <property type="match status" value="1"/>
</dbReference>
<dbReference type="PANTHER" id="PTHR24106">
    <property type="entry name" value="NACHT, LRR AND CARD DOMAINS-CONTAINING"/>
    <property type="match status" value="1"/>
</dbReference>
<evidence type="ECO:0000256" key="6">
    <source>
        <dbReference type="ARBA" id="ARBA00022840"/>
    </source>
</evidence>
<protein>
    <submittedName>
        <fullName evidence="8">Si:ch211-114l13.13</fullName>
    </submittedName>
</protein>
<dbReference type="Pfam" id="PF17776">
    <property type="entry name" value="NLRC4_HD2"/>
    <property type="match status" value="1"/>
</dbReference>
<dbReference type="InterPro" id="IPR007111">
    <property type="entry name" value="NACHT_NTPase"/>
</dbReference>
<reference evidence="8" key="3">
    <citation type="submission" date="2025-09" db="UniProtKB">
        <authorList>
            <consortium name="Ensembl"/>
        </authorList>
    </citation>
    <scope>IDENTIFICATION</scope>
</reference>
<dbReference type="Gene3D" id="3.40.50.300">
    <property type="entry name" value="P-loop containing nucleotide triphosphate hydrolases"/>
    <property type="match status" value="1"/>
</dbReference>
<name>H2ZWW7_LATCH</name>
<dbReference type="InterPro" id="IPR041075">
    <property type="entry name" value="NOD1/2_WH"/>
</dbReference>
<dbReference type="GO" id="GO:0005737">
    <property type="term" value="C:cytoplasm"/>
    <property type="evidence" value="ECO:0007669"/>
    <property type="project" value="UniProtKB-SubCell"/>
</dbReference>
<evidence type="ECO:0000313" key="8">
    <source>
        <dbReference type="Ensembl" id="ENSLACP00000001888.1"/>
    </source>
</evidence>
<dbReference type="Ensembl" id="ENSLACT00000001901.1">
    <property type="protein sequence ID" value="ENSLACP00000001888.1"/>
    <property type="gene ID" value="ENSLACG00000001686.1"/>
</dbReference>
<keyword evidence="3" id="KW-0433">Leucine-rich repeat</keyword>
<feature type="domain" description="NACHT" evidence="7">
    <location>
        <begin position="78"/>
        <end position="211"/>
    </location>
</feature>
<dbReference type="InterPro" id="IPR032675">
    <property type="entry name" value="LRR_dom_sf"/>
</dbReference>
<keyword evidence="4" id="KW-0677">Repeat</keyword>
<dbReference type="SUPFAM" id="SSF52047">
    <property type="entry name" value="RNI-like"/>
    <property type="match status" value="2"/>
</dbReference>
<dbReference type="Proteomes" id="UP000008672">
    <property type="component" value="Unassembled WGS sequence"/>
</dbReference>
<proteinExistence type="predicted"/>
<dbReference type="OMA" id="DCCGDLA"/>
<dbReference type="PROSITE" id="PS50837">
    <property type="entry name" value="NACHT"/>
    <property type="match status" value="1"/>
</dbReference>
<dbReference type="AlphaFoldDB" id="H2ZWW7"/>
<dbReference type="EMBL" id="AFYH01259936">
    <property type="status" value="NOT_ANNOTATED_CDS"/>
    <property type="molecule type" value="Genomic_DNA"/>
</dbReference>
<evidence type="ECO:0000256" key="3">
    <source>
        <dbReference type="ARBA" id="ARBA00022614"/>
    </source>
</evidence>
<keyword evidence="5" id="KW-0547">Nucleotide-binding</keyword>
<dbReference type="InterPro" id="IPR027417">
    <property type="entry name" value="P-loop_NTPase"/>
</dbReference>
<dbReference type="STRING" id="7897.ENSLACP00000001888"/>
<dbReference type="InterPro" id="IPR051261">
    <property type="entry name" value="NLR"/>
</dbReference>
<dbReference type="GO" id="GO:0005524">
    <property type="term" value="F:ATP binding"/>
    <property type="evidence" value="ECO:0007669"/>
    <property type="project" value="UniProtKB-KW"/>
</dbReference>
<sequence>MQKKFQHISEYSVKPGERSLIIDAFTWLWITEGVQGQLEREHEVLEAEDSFRVAGPSARSIGYREIFKPLQGKASRPRVVLTKGIAGIGKTVCVHKLIYDWASGCALQEFDFVFTFPFRELSILPEHNCSLVQLVRQFYPYMDRLDEILRNESVSSLFIFDGLDESCLSLDFTSCPEYHEPTETIPMASLVMNLIKGDLLPSAAVWITTRPVAMSQIPTNHIDRVTEIQGFKDDTKEEYFRRKIVDPSIAEKIITHIKKQKTLFIMCHIPAFCWLLATAFEHSLQFSMETFSSDVPQTLTEVYTKFLIVMVMYQHRRVHGIQTTDDVRRVLEASRDTILSLGKLAFSHLRAQKIIFYEADIASYGIDMSTVCSSVCREIVIEDTNMLYQKAYSFVHLTVQEYFAALYVFMSFWNKKTNPLTNSKVHLLPKFVLSFYDICKTACQDAIKSPNGHLDLFLRFLCGIGTERNQKLLQGLFKNVLDNRSAMTKVMTFIKKMLNKSISPDRRLNLLHCLSEMGDTSAVDEVRSTLASGALSLQTLSPAQTSALDFILQTSEQDLKEFNISQYSNSSECLARLLPVAKLHRKIKLEENLLTEESKNSISSLLCSTRSRVKELRLTVGSIQTASPLISGFLPPPTCTSLPLSFISCGYHSAMSASLKDKPPIKYILQFSDPCKPIIKLLCPILMNPNCRLETLRVHLHNLSKDCCKDLTSVLGRSEMLVELDLTKNELKDSGVKELSATLKDAHCKLTVLRLNSSGLSDACCKDLPFPESLIELDLGKNKIGDAGVNRLSASMKSPTCKIQKLIVSSNKLSKDCCGDLVSVLRGCETLEELDLTMNNLGDSGVKQLCAGLKDPRCKLTVLKLSCNGLTNDCCGDLASAIYSSQFLTELDLSWNNLTDSGAKLFSSALQDQNCKLQKLKLSCSGLTDDCCGDLASAICSSQFLIDLDLSCNYLTDSGVKLLSSALQDQNCKLQKLKLSCNKLTDDCCGDLASAICSSQFLTDLDLSCNYLRYSGEKLLSSALQNQNCKLQKLK</sequence>
<dbReference type="InterPro" id="IPR029495">
    <property type="entry name" value="NACHT-assoc"/>
</dbReference>
<accession>H2ZWW7</accession>
<evidence type="ECO:0000313" key="9">
    <source>
        <dbReference type="Proteomes" id="UP000008672"/>
    </source>
</evidence>
<evidence type="ECO:0000259" key="7">
    <source>
        <dbReference type="PROSITE" id="PS50837"/>
    </source>
</evidence>
<evidence type="ECO:0000256" key="5">
    <source>
        <dbReference type="ARBA" id="ARBA00022741"/>
    </source>
</evidence>
<keyword evidence="9" id="KW-1185">Reference proteome</keyword>
<reference evidence="8" key="2">
    <citation type="submission" date="2025-08" db="UniProtKB">
        <authorList>
            <consortium name="Ensembl"/>
        </authorList>
    </citation>
    <scope>IDENTIFICATION</scope>
</reference>
<dbReference type="GeneTree" id="ENSGT01150000286911"/>
<evidence type="ECO:0000256" key="1">
    <source>
        <dbReference type="ARBA" id="ARBA00004496"/>
    </source>
</evidence>
<keyword evidence="6" id="KW-0067">ATP-binding</keyword>
<dbReference type="InterPro" id="IPR001611">
    <property type="entry name" value="Leu-rich_rpt"/>
</dbReference>
<dbReference type="Pfam" id="PF17779">
    <property type="entry name" value="WHD_NOD2"/>
    <property type="match status" value="1"/>
</dbReference>
<dbReference type="eggNOG" id="ENOG502SBIG">
    <property type="taxonomic scope" value="Eukaryota"/>
</dbReference>
<reference evidence="9" key="1">
    <citation type="submission" date="2011-08" db="EMBL/GenBank/DDBJ databases">
        <title>The draft genome of Latimeria chalumnae.</title>
        <authorList>
            <person name="Di Palma F."/>
            <person name="Alfoldi J."/>
            <person name="Johnson J."/>
            <person name="Berlin A."/>
            <person name="Gnerre S."/>
            <person name="Jaffe D."/>
            <person name="MacCallum I."/>
            <person name="Young S."/>
            <person name="Walker B.J."/>
            <person name="Lander E."/>
            <person name="Lindblad-Toh K."/>
        </authorList>
    </citation>
    <scope>NUCLEOTIDE SEQUENCE [LARGE SCALE GENOMIC DNA]</scope>
    <source>
        <strain evidence="9">Wild caught</strain>
    </source>
</reference>
<dbReference type="HOGENOM" id="CLU_002274_3_0_1"/>
<comment type="subcellular location">
    <subcellularLocation>
        <location evidence="1">Cytoplasm</location>
    </subcellularLocation>
</comment>
<keyword evidence="2" id="KW-0963">Cytoplasm</keyword>
<dbReference type="CDD" id="cd00116">
    <property type="entry name" value="LRR_RI"/>
    <property type="match status" value="1"/>
</dbReference>
<evidence type="ECO:0000256" key="4">
    <source>
        <dbReference type="ARBA" id="ARBA00022737"/>
    </source>
</evidence>
<dbReference type="SMART" id="SM00368">
    <property type="entry name" value="LRR_RI"/>
    <property type="match status" value="10"/>
</dbReference>
<dbReference type="Pfam" id="PF13516">
    <property type="entry name" value="LRR_6"/>
    <property type="match status" value="6"/>
</dbReference>
<dbReference type="Pfam" id="PF14484">
    <property type="entry name" value="FISNA"/>
    <property type="match status" value="1"/>
</dbReference>
<dbReference type="InParanoid" id="H2ZWW7"/>
<dbReference type="InterPro" id="IPR041267">
    <property type="entry name" value="NLRP_HD2"/>
</dbReference>
<organism evidence="8 9">
    <name type="scientific">Latimeria chalumnae</name>
    <name type="common">Coelacanth</name>
    <dbReference type="NCBI Taxonomy" id="7897"/>
    <lineage>
        <taxon>Eukaryota</taxon>
        <taxon>Metazoa</taxon>
        <taxon>Chordata</taxon>
        <taxon>Craniata</taxon>
        <taxon>Vertebrata</taxon>
        <taxon>Euteleostomi</taxon>
        <taxon>Coelacanthiformes</taxon>
        <taxon>Coelacanthidae</taxon>
        <taxon>Latimeria</taxon>
    </lineage>
</organism>
<dbReference type="Pfam" id="PF05729">
    <property type="entry name" value="NACHT"/>
    <property type="match status" value="1"/>
</dbReference>
<dbReference type="Gene3D" id="3.80.10.10">
    <property type="entry name" value="Ribonuclease Inhibitor"/>
    <property type="match status" value="2"/>
</dbReference>